<sequence length="211" mass="24216">MHAMSLPPYVPLLLNSDDVFALLRCMPSRCLQTMNAVRNYITPLVRDGEELAETLAQYPSLKYEPLDQHYVLLKLLGGMSEALMSDLNSPDWSRVLEAAFLVALDPDPAYRKHLLVHYEQLPRCRWLIDLALAEIDGRQWEVDPALQLLIHRLRAVLARAPLPSTVFRPAFDFQQVQAERELVRVAFRAGGMDAAIDTYTRTQLLSQRRRY</sequence>
<reference evidence="1 2" key="1">
    <citation type="submission" date="2019-10" db="EMBL/GenBank/DDBJ databases">
        <title>Taxonomy of Antarctic Massilia spp.: description of Massilia rubra sp. nov., Massilia aquatica sp. nov., Massilia mucilaginosa sp. nov., Massilia frigida sp. nov. isolated from streams, lakes and regoliths.</title>
        <authorList>
            <person name="Holochova P."/>
            <person name="Sedlacek I."/>
            <person name="Kralova S."/>
            <person name="Maslanova I."/>
            <person name="Busse H.-J."/>
            <person name="Stankova E."/>
            <person name="Vrbovska V."/>
            <person name="Kovarovic V."/>
            <person name="Bartak M."/>
            <person name="Svec P."/>
            <person name="Pantucek R."/>
        </authorList>
    </citation>
    <scope>NUCLEOTIDE SEQUENCE [LARGE SCALE GENOMIC DNA]</scope>
    <source>
        <strain evidence="1 2">CCM 8694</strain>
    </source>
</reference>
<gene>
    <name evidence="1" type="ORF">F1735_32520</name>
</gene>
<name>A0ABX0MW13_9BURK</name>
<dbReference type="Proteomes" id="UP000610594">
    <property type="component" value="Unassembled WGS sequence"/>
</dbReference>
<organism evidence="1 2">
    <name type="scientific">Massilia genomosp. 1</name>
    <dbReference type="NCBI Taxonomy" id="2609280"/>
    <lineage>
        <taxon>Bacteria</taxon>
        <taxon>Pseudomonadati</taxon>
        <taxon>Pseudomonadota</taxon>
        <taxon>Betaproteobacteria</taxon>
        <taxon>Burkholderiales</taxon>
        <taxon>Oxalobacteraceae</taxon>
        <taxon>Telluria group</taxon>
        <taxon>Massilia</taxon>
    </lineage>
</organism>
<evidence type="ECO:0000313" key="2">
    <source>
        <dbReference type="Proteomes" id="UP000610594"/>
    </source>
</evidence>
<comment type="caution">
    <text evidence="1">The sequence shown here is derived from an EMBL/GenBank/DDBJ whole genome shotgun (WGS) entry which is preliminary data.</text>
</comment>
<evidence type="ECO:0000313" key="1">
    <source>
        <dbReference type="EMBL" id="NHZ66947.1"/>
    </source>
</evidence>
<dbReference type="EMBL" id="WHJF01000201">
    <property type="protein sequence ID" value="NHZ66947.1"/>
    <property type="molecule type" value="Genomic_DNA"/>
</dbReference>
<proteinExistence type="predicted"/>
<keyword evidence="2" id="KW-1185">Reference proteome</keyword>
<accession>A0ABX0MW13</accession>
<protein>
    <submittedName>
        <fullName evidence="1">Uncharacterized protein</fullName>
    </submittedName>
</protein>